<evidence type="ECO:0000313" key="3">
    <source>
        <dbReference type="Proteomes" id="UP001378242"/>
    </source>
</evidence>
<keyword evidence="1" id="KW-0472">Membrane</keyword>
<name>A0ABU9GBK2_COBMA</name>
<gene>
    <name evidence="2" type="ORF">V6243_03290</name>
</gene>
<keyword evidence="1" id="KW-1133">Transmembrane helix</keyword>
<keyword evidence="3" id="KW-1185">Reference proteome</keyword>
<keyword evidence="1" id="KW-0812">Transmembrane</keyword>
<sequence>MNFFTHFKVMLATWSLINKESPSFIGGAFFLATSRLFQLAAFFLPLKILILVSSDVKPSYIQMLPFDFGLNEAVVIFSCLVPIVYIMYIVCGVISRRSLDYSQSIFIENSAIPSKDKKANKLKKMHGHIGKAASEFILISLSMLLVLMVSISTALILLLMMIITIAAMFKIAIFMKDTDRTHYFKLHRKQCIEYATSANFILVFVVILTQVMYLGMGVIVAIYVLLISRMLFQALQRYCIELMYIDVDLLGSNMR</sequence>
<feature type="transmembrane region" description="Helical" evidence="1">
    <location>
        <begin position="28"/>
        <end position="53"/>
    </location>
</feature>
<accession>A0ABU9GBK2</accession>
<feature type="transmembrane region" description="Helical" evidence="1">
    <location>
        <begin position="196"/>
        <end position="226"/>
    </location>
</feature>
<feature type="transmembrane region" description="Helical" evidence="1">
    <location>
        <begin position="155"/>
        <end position="175"/>
    </location>
</feature>
<dbReference type="RefSeq" id="WP_341541835.1">
    <property type="nucleotide sequence ID" value="NZ_JBAKAP010000003.1"/>
</dbReference>
<feature type="transmembrane region" description="Helical" evidence="1">
    <location>
        <begin position="73"/>
        <end position="94"/>
    </location>
</feature>
<dbReference type="Proteomes" id="UP001378242">
    <property type="component" value="Unassembled WGS sequence"/>
</dbReference>
<evidence type="ECO:0000313" key="2">
    <source>
        <dbReference type="EMBL" id="MEL0615841.1"/>
    </source>
</evidence>
<reference evidence="2 3" key="1">
    <citation type="submission" date="2024-02" db="EMBL/GenBank/DDBJ databases">
        <title>Bacteria isolated from the canopy kelp, Nereocystis luetkeana.</title>
        <authorList>
            <person name="Pfister C.A."/>
            <person name="Younker I.T."/>
            <person name="Light S.H."/>
        </authorList>
    </citation>
    <scope>NUCLEOTIDE SEQUENCE [LARGE SCALE GENOMIC DNA]</scope>
    <source>
        <strain evidence="2 3">TI.5.07</strain>
    </source>
</reference>
<organism evidence="2 3">
    <name type="scientific">Cobetia marina</name>
    <name type="common">Deleya marina</name>
    <dbReference type="NCBI Taxonomy" id="28258"/>
    <lineage>
        <taxon>Bacteria</taxon>
        <taxon>Pseudomonadati</taxon>
        <taxon>Pseudomonadota</taxon>
        <taxon>Gammaproteobacteria</taxon>
        <taxon>Oceanospirillales</taxon>
        <taxon>Halomonadaceae</taxon>
        <taxon>Cobetia</taxon>
    </lineage>
</organism>
<proteinExistence type="predicted"/>
<feature type="transmembrane region" description="Helical" evidence="1">
    <location>
        <begin position="132"/>
        <end position="149"/>
    </location>
</feature>
<comment type="caution">
    <text evidence="2">The sequence shown here is derived from an EMBL/GenBank/DDBJ whole genome shotgun (WGS) entry which is preliminary data.</text>
</comment>
<dbReference type="EMBL" id="JBAKAP010000003">
    <property type="protein sequence ID" value="MEL0615841.1"/>
    <property type="molecule type" value="Genomic_DNA"/>
</dbReference>
<evidence type="ECO:0000256" key="1">
    <source>
        <dbReference type="SAM" id="Phobius"/>
    </source>
</evidence>
<protein>
    <submittedName>
        <fullName evidence="2">Uncharacterized protein</fullName>
    </submittedName>
</protein>